<dbReference type="PROSITE" id="PS00479">
    <property type="entry name" value="ZF_DAG_PE_1"/>
    <property type="match status" value="1"/>
</dbReference>
<evidence type="ECO:0000256" key="7">
    <source>
        <dbReference type="ARBA" id="ARBA00022737"/>
    </source>
</evidence>
<feature type="binding site" evidence="15">
    <location>
        <position position="353"/>
    </location>
    <ligand>
        <name>ATP</name>
        <dbReference type="ChEBI" id="CHEBI:30616"/>
    </ligand>
</feature>
<keyword evidence="9" id="KW-0863">Zinc-finger</keyword>
<dbReference type="PRINTS" id="PR00008">
    <property type="entry name" value="DAGPEDOMAIN"/>
</dbReference>
<feature type="compositionally biased region" description="Acidic residues" evidence="16">
    <location>
        <begin position="285"/>
        <end position="297"/>
    </location>
</feature>
<dbReference type="InterPro" id="IPR020454">
    <property type="entry name" value="DAG/PE-bd"/>
</dbReference>
<evidence type="ECO:0000256" key="9">
    <source>
        <dbReference type="ARBA" id="ARBA00022771"/>
    </source>
</evidence>
<dbReference type="GO" id="GO:0005524">
    <property type="term" value="F:ATP binding"/>
    <property type="evidence" value="ECO:0007669"/>
    <property type="project" value="UniProtKB-UniRule"/>
</dbReference>
<dbReference type="GO" id="GO:0008270">
    <property type="term" value="F:zinc ion binding"/>
    <property type="evidence" value="ECO:0007669"/>
    <property type="project" value="UniProtKB-KW"/>
</dbReference>
<comment type="similarity">
    <text evidence="1">Belongs to the protein kinase superfamily. AGC Ser/Thr protein kinase family. PKC subfamily.</text>
</comment>
<dbReference type="SMART" id="SM00133">
    <property type="entry name" value="S_TK_X"/>
    <property type="match status" value="1"/>
</dbReference>
<evidence type="ECO:0000313" key="20">
    <source>
        <dbReference type="EMBL" id="CAL4099842.1"/>
    </source>
</evidence>
<evidence type="ECO:0000256" key="1">
    <source>
        <dbReference type="ARBA" id="ARBA00005490"/>
    </source>
</evidence>
<feature type="non-terminal residue" evidence="20">
    <location>
        <position position="651"/>
    </location>
</feature>
<dbReference type="InterPro" id="IPR046349">
    <property type="entry name" value="C1-like_sf"/>
</dbReference>
<keyword evidence="10" id="KW-0418">Kinase</keyword>
<feature type="domain" description="AGC-kinase C-terminal" evidence="19">
    <location>
        <begin position="583"/>
        <end position="651"/>
    </location>
</feature>
<dbReference type="InterPro" id="IPR017441">
    <property type="entry name" value="Protein_kinase_ATP_BS"/>
</dbReference>
<keyword evidence="12 15" id="KW-0067">ATP-binding</keyword>
<protein>
    <recommendedName>
        <fullName evidence="2">protein kinase C</fullName>
        <ecNumber evidence="2">2.7.11.13</ecNumber>
    </recommendedName>
</protein>
<evidence type="ECO:0000256" key="11">
    <source>
        <dbReference type="ARBA" id="ARBA00022833"/>
    </source>
</evidence>
<proteinExistence type="inferred from homology"/>
<gene>
    <name evidence="20" type="ORF">MNOR_LOCUS16642</name>
</gene>
<dbReference type="Pfam" id="PF00433">
    <property type="entry name" value="Pkinase_C"/>
    <property type="match status" value="1"/>
</dbReference>
<dbReference type="Gene3D" id="3.30.60.20">
    <property type="match status" value="1"/>
</dbReference>
<dbReference type="SUPFAM" id="SSF57889">
    <property type="entry name" value="Cysteine-rich domain"/>
    <property type="match status" value="1"/>
</dbReference>
<dbReference type="FunFam" id="3.30.60.20:FF:000003">
    <property type="entry name" value="Protein kinase C delta"/>
    <property type="match status" value="1"/>
</dbReference>
<name>A0AAV2QT73_MEGNR</name>
<keyword evidence="3" id="KW-0723">Serine/threonine-protein kinase</keyword>
<dbReference type="GO" id="GO:0004697">
    <property type="term" value="F:diacylglycerol-dependent serine/threonine kinase activity"/>
    <property type="evidence" value="ECO:0007669"/>
    <property type="project" value="UniProtKB-EC"/>
</dbReference>
<dbReference type="Pfam" id="PF00069">
    <property type="entry name" value="Pkinase"/>
    <property type="match status" value="1"/>
</dbReference>
<evidence type="ECO:0000259" key="18">
    <source>
        <dbReference type="PROSITE" id="PS50081"/>
    </source>
</evidence>
<dbReference type="InterPro" id="IPR000719">
    <property type="entry name" value="Prot_kinase_dom"/>
</dbReference>
<dbReference type="InterPro" id="IPR011009">
    <property type="entry name" value="Kinase-like_dom_sf"/>
</dbReference>
<dbReference type="InterPro" id="IPR017892">
    <property type="entry name" value="Pkinase_C"/>
</dbReference>
<keyword evidence="21" id="KW-1185">Reference proteome</keyword>
<feature type="domain" description="Phorbol-ester/DAG-type" evidence="18">
    <location>
        <begin position="196"/>
        <end position="246"/>
    </location>
</feature>
<evidence type="ECO:0000256" key="6">
    <source>
        <dbReference type="ARBA" id="ARBA00022723"/>
    </source>
</evidence>
<keyword evidence="6" id="KW-0479">Metal-binding</keyword>
<comment type="caution">
    <text evidence="20">The sequence shown here is derived from an EMBL/GenBank/DDBJ whole genome shotgun (WGS) entry which is preliminary data.</text>
</comment>
<dbReference type="InterPro" id="IPR002219">
    <property type="entry name" value="PKC_DAG/PE"/>
</dbReference>
<dbReference type="Pfam" id="PF00130">
    <property type="entry name" value="C1_1"/>
    <property type="match status" value="1"/>
</dbReference>
<evidence type="ECO:0000313" key="21">
    <source>
        <dbReference type="Proteomes" id="UP001497623"/>
    </source>
</evidence>
<dbReference type="InterPro" id="IPR000961">
    <property type="entry name" value="AGC-kinase_C"/>
</dbReference>
<feature type="compositionally biased region" description="Polar residues" evidence="16">
    <location>
        <begin position="8"/>
        <end position="21"/>
    </location>
</feature>
<dbReference type="AlphaFoldDB" id="A0AAV2QT73"/>
<evidence type="ECO:0000256" key="12">
    <source>
        <dbReference type="ARBA" id="ARBA00022840"/>
    </source>
</evidence>
<dbReference type="Gene3D" id="3.30.200.20">
    <property type="entry name" value="Phosphorylase Kinase, domain 1"/>
    <property type="match status" value="1"/>
</dbReference>
<evidence type="ECO:0000256" key="4">
    <source>
        <dbReference type="ARBA" id="ARBA00022553"/>
    </source>
</evidence>
<feature type="region of interest" description="Disordered" evidence="16">
    <location>
        <begin position="1"/>
        <end position="28"/>
    </location>
</feature>
<evidence type="ECO:0000259" key="19">
    <source>
        <dbReference type="PROSITE" id="PS51285"/>
    </source>
</evidence>
<sequence length="651" mass="74819">MIVAIHPTQKNKNQQKTNVTENKSKNSIHKLQKTQKWSHACESGLSPWEGGGSGWSFGPIGHINMHYMTIQLQLKLLMKVENNIPLQMTFYQLASNAGLVAKVAYGTSVFIFRDRDRCKYKILYLLHCMMLKKAYKLIFYYTGDRLYRCRKKIYGFLCQCAVHKKCHDKILGKCPGTGKESQQTIYLRERFKINIPHRFMVHTYMSPTFCDHCGSLLWGVIKQGLKCTVCGTNCHKKCEKQMPNLCGVNQKLLAEALSSVKKGSGGGQDSGVTPTPGGKLGSLSDENDDDTETESDTADYFGSPEIRSPLQSRPKFKKYSLDDFNFVKVLGKGSYGKVMLAEQKGSENYFAIKCLKKDVVLEDNDVECTLIERKVLTLGTKHPYLCHLFCSFQTPSHLFFVMEYLTGGDLMFHIQHCGRFDEYRACFYAAEITSGLKFLHNKGIIYRDLKLDNILLDYQGHIRIADFGMCKLQIYLDRFADTFCGTPDYMAPEVIKGLHYNQCVDWWSFGVLLYEMLTGKSPFKGCDEDHLFWLICHDEPFYPKFLSREATDILKQLLDKDSSRRLGVTFSPYGEIKDHPFFHYIDWQKIERKEVETPYKPRLRHILDVQYFDPLFTKRNAAITPLEESILASMDQAAFTEFSYTNPNITD</sequence>
<dbReference type="PROSITE" id="PS00108">
    <property type="entry name" value="PROTEIN_KINASE_ST"/>
    <property type="match status" value="1"/>
</dbReference>
<dbReference type="PROSITE" id="PS50011">
    <property type="entry name" value="PROTEIN_KINASE_DOM"/>
    <property type="match status" value="1"/>
</dbReference>
<feature type="region of interest" description="Disordered" evidence="16">
    <location>
        <begin position="261"/>
        <end position="309"/>
    </location>
</feature>
<dbReference type="Gene3D" id="1.10.510.10">
    <property type="entry name" value="Transferase(Phosphotransferase) domain 1"/>
    <property type="match status" value="1"/>
</dbReference>
<evidence type="ECO:0000256" key="10">
    <source>
        <dbReference type="ARBA" id="ARBA00022777"/>
    </source>
</evidence>
<dbReference type="EC" id="2.7.11.13" evidence="2"/>
<dbReference type="FunFam" id="3.30.200.20:FF:000080">
    <property type="entry name" value="Protein kinase C"/>
    <property type="match status" value="1"/>
</dbReference>
<dbReference type="CDD" id="cd20837">
    <property type="entry name" value="C1_nPKC_theta-like_rpt2"/>
    <property type="match status" value="1"/>
</dbReference>
<reference evidence="20 21" key="1">
    <citation type="submission" date="2024-05" db="EMBL/GenBank/DDBJ databases">
        <authorList>
            <person name="Wallberg A."/>
        </authorList>
    </citation>
    <scope>NUCLEOTIDE SEQUENCE [LARGE SCALE GENOMIC DNA]</scope>
</reference>
<evidence type="ECO:0000256" key="8">
    <source>
        <dbReference type="ARBA" id="ARBA00022741"/>
    </source>
</evidence>
<dbReference type="EMBL" id="CAXKWB010011042">
    <property type="protein sequence ID" value="CAL4099842.1"/>
    <property type="molecule type" value="Genomic_DNA"/>
</dbReference>
<organism evidence="20 21">
    <name type="scientific">Meganyctiphanes norvegica</name>
    <name type="common">Northern krill</name>
    <name type="synonym">Thysanopoda norvegica</name>
    <dbReference type="NCBI Taxonomy" id="48144"/>
    <lineage>
        <taxon>Eukaryota</taxon>
        <taxon>Metazoa</taxon>
        <taxon>Ecdysozoa</taxon>
        <taxon>Arthropoda</taxon>
        <taxon>Crustacea</taxon>
        <taxon>Multicrustacea</taxon>
        <taxon>Malacostraca</taxon>
        <taxon>Eumalacostraca</taxon>
        <taxon>Eucarida</taxon>
        <taxon>Euphausiacea</taxon>
        <taxon>Euphausiidae</taxon>
        <taxon>Meganyctiphanes</taxon>
    </lineage>
</organism>
<comment type="catalytic activity">
    <reaction evidence="14">
        <text>L-seryl-[protein] + ATP = O-phospho-L-seryl-[protein] + ADP + H(+)</text>
        <dbReference type="Rhea" id="RHEA:17989"/>
        <dbReference type="Rhea" id="RHEA-COMP:9863"/>
        <dbReference type="Rhea" id="RHEA-COMP:11604"/>
        <dbReference type="ChEBI" id="CHEBI:15378"/>
        <dbReference type="ChEBI" id="CHEBI:29999"/>
        <dbReference type="ChEBI" id="CHEBI:30616"/>
        <dbReference type="ChEBI" id="CHEBI:83421"/>
        <dbReference type="ChEBI" id="CHEBI:456216"/>
        <dbReference type="EC" id="2.7.11.13"/>
    </reaction>
</comment>
<dbReference type="SUPFAM" id="SSF56112">
    <property type="entry name" value="Protein kinase-like (PK-like)"/>
    <property type="match status" value="1"/>
</dbReference>
<evidence type="ECO:0000256" key="14">
    <source>
        <dbReference type="ARBA" id="ARBA00047470"/>
    </source>
</evidence>
<dbReference type="PROSITE" id="PS00107">
    <property type="entry name" value="PROTEIN_KINASE_ATP"/>
    <property type="match status" value="1"/>
</dbReference>
<dbReference type="PANTHER" id="PTHR24351">
    <property type="entry name" value="RIBOSOMAL PROTEIN S6 KINASE"/>
    <property type="match status" value="1"/>
</dbReference>
<evidence type="ECO:0000256" key="13">
    <source>
        <dbReference type="ARBA" id="ARBA00047272"/>
    </source>
</evidence>
<keyword evidence="11" id="KW-0862">Zinc</keyword>
<evidence type="ECO:0000256" key="2">
    <source>
        <dbReference type="ARBA" id="ARBA00012429"/>
    </source>
</evidence>
<evidence type="ECO:0000256" key="3">
    <source>
        <dbReference type="ARBA" id="ARBA00022527"/>
    </source>
</evidence>
<feature type="domain" description="Protein kinase" evidence="17">
    <location>
        <begin position="324"/>
        <end position="582"/>
    </location>
</feature>
<dbReference type="PROSITE" id="PS50081">
    <property type="entry name" value="ZF_DAG_PE_2"/>
    <property type="match status" value="1"/>
</dbReference>
<dbReference type="FunFam" id="1.10.510.10:FF:000150">
    <property type="entry name" value="Protein kinase C, theta"/>
    <property type="match status" value="1"/>
</dbReference>
<evidence type="ECO:0000259" key="17">
    <source>
        <dbReference type="PROSITE" id="PS50011"/>
    </source>
</evidence>
<accession>A0AAV2QT73</accession>
<dbReference type="SMART" id="SM00109">
    <property type="entry name" value="C1"/>
    <property type="match status" value="2"/>
</dbReference>
<dbReference type="SMART" id="SM00220">
    <property type="entry name" value="S_TKc"/>
    <property type="match status" value="1"/>
</dbReference>
<keyword evidence="7" id="KW-0677">Repeat</keyword>
<keyword evidence="8 15" id="KW-0547">Nucleotide-binding</keyword>
<keyword evidence="4" id="KW-0597">Phosphoprotein</keyword>
<dbReference type="InterPro" id="IPR008271">
    <property type="entry name" value="Ser/Thr_kinase_AS"/>
</dbReference>
<dbReference type="PROSITE" id="PS51285">
    <property type="entry name" value="AGC_KINASE_CTER"/>
    <property type="match status" value="1"/>
</dbReference>
<evidence type="ECO:0000256" key="15">
    <source>
        <dbReference type="PROSITE-ProRule" id="PRU10141"/>
    </source>
</evidence>
<dbReference type="Proteomes" id="UP001497623">
    <property type="component" value="Unassembled WGS sequence"/>
</dbReference>
<comment type="catalytic activity">
    <reaction evidence="13">
        <text>L-threonyl-[protein] + ATP = O-phospho-L-threonyl-[protein] + ADP + H(+)</text>
        <dbReference type="Rhea" id="RHEA:46608"/>
        <dbReference type="Rhea" id="RHEA-COMP:11060"/>
        <dbReference type="Rhea" id="RHEA-COMP:11605"/>
        <dbReference type="ChEBI" id="CHEBI:15378"/>
        <dbReference type="ChEBI" id="CHEBI:30013"/>
        <dbReference type="ChEBI" id="CHEBI:30616"/>
        <dbReference type="ChEBI" id="CHEBI:61977"/>
        <dbReference type="ChEBI" id="CHEBI:456216"/>
        <dbReference type="EC" id="2.7.11.13"/>
    </reaction>
</comment>
<keyword evidence="5" id="KW-0808">Transferase</keyword>
<evidence type="ECO:0000256" key="5">
    <source>
        <dbReference type="ARBA" id="ARBA00022679"/>
    </source>
</evidence>
<evidence type="ECO:0000256" key="16">
    <source>
        <dbReference type="SAM" id="MobiDB-lite"/>
    </source>
</evidence>